<evidence type="ECO:0000313" key="3">
    <source>
        <dbReference type="Proteomes" id="UP000510621"/>
    </source>
</evidence>
<dbReference type="Pfam" id="PF19631">
    <property type="entry name" value="Trypco2"/>
    <property type="match status" value="1"/>
</dbReference>
<keyword evidence="3" id="KW-1185">Reference proteome</keyword>
<feature type="domain" description="Trypsin-co-occurring" evidence="1">
    <location>
        <begin position="5"/>
        <end position="64"/>
    </location>
</feature>
<reference evidence="2" key="1">
    <citation type="submission" date="2020-06" db="EMBL/GenBank/DDBJ databases">
        <title>Analysis procedures for assessing recovery of high quality, complete, closed genomes from Nanopore long read metagenome sequencing.</title>
        <authorList>
            <person name="Bessarab I."/>
            <person name="Arumugam K."/>
            <person name="Haryono M."/>
            <person name="Liu X."/>
            <person name="Roy S."/>
            <person name="Zuniga-Montanez R.E."/>
            <person name="Qiu G."/>
            <person name="Drautz-Moses D.I."/>
            <person name="Law Y.Y."/>
            <person name="Wuertz S."/>
            <person name="Lauro F.M."/>
            <person name="Huson D.H."/>
            <person name="Williams R.B."/>
        </authorList>
    </citation>
    <scope>NUCLEOTIDE SEQUENCE [LARGE SCALE GENOMIC DNA]</scope>
    <source>
        <strain evidence="2">SSD2</strain>
    </source>
</reference>
<evidence type="ECO:0000313" key="2">
    <source>
        <dbReference type="EMBL" id="QLQ32166.1"/>
    </source>
</evidence>
<dbReference type="EMBL" id="CP059265">
    <property type="protein sequence ID" value="QLQ32166.1"/>
    <property type="molecule type" value="Genomic_DNA"/>
</dbReference>
<dbReference type="AlphaFoldDB" id="A0A7L6ASR1"/>
<gene>
    <name evidence="2" type="ORF">HZT40_11875</name>
</gene>
<dbReference type="Proteomes" id="UP000510621">
    <property type="component" value="Chromosome"/>
</dbReference>
<dbReference type="KEGG" id="this:HZT40_11875"/>
<protein>
    <recommendedName>
        <fullName evidence="1">Trypsin-co-occurring domain-containing protein</fullName>
    </recommendedName>
</protein>
<evidence type="ECO:0000259" key="1">
    <source>
        <dbReference type="Pfam" id="PF19631"/>
    </source>
</evidence>
<accession>A0A7L6ASR1</accession>
<proteinExistence type="predicted"/>
<dbReference type="InterPro" id="IPR045608">
    <property type="entry name" value="Trypco2"/>
</dbReference>
<organism evidence="2 3">
    <name type="scientific">Candidatus Thiothrix singaporensis</name>
    <dbReference type="NCBI Taxonomy" id="2799669"/>
    <lineage>
        <taxon>Bacteria</taxon>
        <taxon>Pseudomonadati</taxon>
        <taxon>Pseudomonadota</taxon>
        <taxon>Gammaproteobacteria</taxon>
        <taxon>Thiotrichales</taxon>
        <taxon>Thiotrichaceae</taxon>
        <taxon>Thiothrix</taxon>
    </lineage>
</organism>
<sequence>MGCSGHELKFNLNNIEVEFQTVVEKEGGGEAGGKIKFWVLDIDAKVSGKYKEAATQKVKLSLTPKQIDPVTGVRKDTDLSDDE</sequence>
<name>A0A7L6ASR1_9GAMM</name>